<feature type="domain" description="Thiolase C-terminal" evidence="7">
    <location>
        <begin position="408"/>
        <end position="532"/>
    </location>
</feature>
<dbReference type="InterPro" id="IPR020616">
    <property type="entry name" value="Thiolase_N"/>
</dbReference>
<evidence type="ECO:0000256" key="2">
    <source>
        <dbReference type="ARBA" id="ARBA00022679"/>
    </source>
</evidence>
<dbReference type="Pfam" id="PF02803">
    <property type="entry name" value="Thiolase_C"/>
    <property type="match status" value="1"/>
</dbReference>
<protein>
    <submittedName>
        <fullName evidence="8">Acetyl-CoA C-acetyltransferase</fullName>
        <ecNumber evidence="8">2.3.1.9</ecNumber>
    </submittedName>
</protein>
<feature type="region of interest" description="Disordered" evidence="5">
    <location>
        <begin position="1"/>
        <end position="105"/>
    </location>
</feature>
<keyword evidence="3 4" id="KW-0012">Acyltransferase</keyword>
<dbReference type="CDD" id="cd00751">
    <property type="entry name" value="thiolase"/>
    <property type="match status" value="1"/>
</dbReference>
<dbReference type="Gene3D" id="3.40.47.10">
    <property type="match status" value="1"/>
</dbReference>
<evidence type="ECO:0000313" key="8">
    <source>
        <dbReference type="EMBL" id="AXI02854.1"/>
    </source>
</evidence>
<dbReference type="InterPro" id="IPR002155">
    <property type="entry name" value="Thiolase"/>
</dbReference>
<dbReference type="Pfam" id="PF00108">
    <property type="entry name" value="Thiolase_N"/>
    <property type="match status" value="1"/>
</dbReference>
<dbReference type="PANTHER" id="PTHR42689:SF1">
    <property type="entry name" value="ACETYL-COA ACYLTRANSFERASE FADA2 (3-KETOACYL-COA THIOLASE) (BETA-KETOTHIOLASE)-RELATED"/>
    <property type="match status" value="1"/>
</dbReference>
<accession>A0A345P6E5</accession>
<dbReference type="InterPro" id="IPR050521">
    <property type="entry name" value="3-ketoacyl-CoA_Thiolase"/>
</dbReference>
<dbReference type="EC" id="2.3.1.9" evidence="8"/>
<organism evidence="8 9">
    <name type="scientific">Aquirhabdus parva</name>
    <dbReference type="NCBI Taxonomy" id="2283318"/>
    <lineage>
        <taxon>Bacteria</taxon>
        <taxon>Pseudomonadati</taxon>
        <taxon>Pseudomonadota</taxon>
        <taxon>Gammaproteobacteria</taxon>
        <taxon>Moraxellales</taxon>
        <taxon>Moraxellaceae</taxon>
        <taxon>Aquirhabdus</taxon>
    </lineage>
</organism>
<name>A0A345P6E5_9GAMM</name>
<dbReference type="AlphaFoldDB" id="A0A345P6E5"/>
<dbReference type="NCBIfam" id="TIGR01930">
    <property type="entry name" value="AcCoA-C-Actrans"/>
    <property type="match status" value="1"/>
</dbReference>
<dbReference type="Proteomes" id="UP000253940">
    <property type="component" value="Chromosome"/>
</dbReference>
<sequence length="533" mass="55470">MSQPPKTTAATKATAPQTENSATTTVTKETTAAPKTPAKPAVRKPAAPKAAAAATTPTEAAPAAAPKKTVTRKPAAPKAATAASKTSAGTVKTSSVKPKEPAMSNTPAVRRVAILGGNRIPFARSNGAYFNASNSDMLTAALNGLIERFNLQGKRLGEVVAGAVLKHSRDFNMTRECVLSTTLSAQTPATDLQQACGTGLQSAFTVANKIALGQIDVGIAGGVDTTSDAPISFGDGLRKAMLEANNAKKNSDYVKALKKLDFKKLLDAPKNGEPRTGLSMGDHAAITALEWGITREAQDELTAASHKNMAAAYDRGFFDDLITPFLTLTRDNNLRPGSTVEKLATLKPVFGKGESATMTAGNSTPLTDGASVVLLASEEWAKANGHEVLAYLTFSETAAVDFIGKEGPKEGLLMAPAYAVPRMLARAGLTLQDFDFYEIHEAFASQVLATLKAWEDPTFCKERLGLSKPLGSIDRSKLNVNGSSLAAGHPFAATGGRILATAAKILNQNGKGRALISICAAGGQGVVAIVEKP</sequence>
<feature type="compositionally biased region" description="Low complexity" evidence="5">
    <location>
        <begin position="1"/>
        <end position="96"/>
    </location>
</feature>
<evidence type="ECO:0000313" key="9">
    <source>
        <dbReference type="Proteomes" id="UP000253940"/>
    </source>
</evidence>
<keyword evidence="2 4" id="KW-0808">Transferase</keyword>
<dbReference type="PANTHER" id="PTHR42689">
    <property type="entry name" value="ACETYL-COA ACYLTRANSFERASE FADA2 (3-KETOACYL-COA THIOLASE) (BETA-KETOTHIOLASE)-RELATED"/>
    <property type="match status" value="1"/>
</dbReference>
<dbReference type="KEGG" id="mbah:HYN46_08385"/>
<reference evidence="8 9" key="1">
    <citation type="submission" date="2018-07" db="EMBL/GenBank/DDBJ databases">
        <title>Genome sequencing of Moraxellaceae gen. HYN0046.</title>
        <authorList>
            <person name="Kim M."/>
            <person name="Yi H."/>
        </authorList>
    </citation>
    <scope>NUCLEOTIDE SEQUENCE [LARGE SCALE GENOMIC DNA]</scope>
    <source>
        <strain evidence="8 9">HYN0046</strain>
    </source>
</reference>
<dbReference type="InterPro" id="IPR020617">
    <property type="entry name" value="Thiolase_C"/>
</dbReference>
<dbReference type="EMBL" id="CP031222">
    <property type="protein sequence ID" value="AXI02854.1"/>
    <property type="molecule type" value="Genomic_DNA"/>
</dbReference>
<feature type="domain" description="Thiolase N-terminal" evidence="6">
    <location>
        <begin position="112"/>
        <end position="379"/>
    </location>
</feature>
<gene>
    <name evidence="8" type="ORF">HYN46_08385</name>
</gene>
<evidence type="ECO:0000259" key="7">
    <source>
        <dbReference type="Pfam" id="PF02803"/>
    </source>
</evidence>
<dbReference type="SUPFAM" id="SSF53901">
    <property type="entry name" value="Thiolase-like"/>
    <property type="match status" value="2"/>
</dbReference>
<keyword evidence="9" id="KW-1185">Reference proteome</keyword>
<evidence type="ECO:0000256" key="4">
    <source>
        <dbReference type="RuleBase" id="RU003557"/>
    </source>
</evidence>
<evidence type="ECO:0000256" key="3">
    <source>
        <dbReference type="ARBA" id="ARBA00023315"/>
    </source>
</evidence>
<dbReference type="RefSeq" id="WP_114898964.1">
    <property type="nucleotide sequence ID" value="NZ_CP031222.1"/>
</dbReference>
<dbReference type="OrthoDB" id="1402717at2"/>
<evidence type="ECO:0000256" key="5">
    <source>
        <dbReference type="SAM" id="MobiDB-lite"/>
    </source>
</evidence>
<dbReference type="GO" id="GO:0003985">
    <property type="term" value="F:acetyl-CoA C-acetyltransferase activity"/>
    <property type="evidence" value="ECO:0007669"/>
    <property type="project" value="UniProtKB-EC"/>
</dbReference>
<dbReference type="InterPro" id="IPR016039">
    <property type="entry name" value="Thiolase-like"/>
</dbReference>
<dbReference type="NCBIfam" id="NF006740">
    <property type="entry name" value="PRK09268.1"/>
    <property type="match status" value="1"/>
</dbReference>
<comment type="similarity">
    <text evidence="1 4">Belongs to the thiolase-like superfamily. Thiolase family.</text>
</comment>
<evidence type="ECO:0000259" key="6">
    <source>
        <dbReference type="Pfam" id="PF00108"/>
    </source>
</evidence>
<dbReference type="GO" id="GO:0005829">
    <property type="term" value="C:cytosol"/>
    <property type="evidence" value="ECO:0007669"/>
    <property type="project" value="TreeGrafter"/>
</dbReference>
<proteinExistence type="inferred from homology"/>
<evidence type="ECO:0000256" key="1">
    <source>
        <dbReference type="ARBA" id="ARBA00010982"/>
    </source>
</evidence>